<proteinExistence type="predicted"/>
<name>A0A1C7MH92_GRIFR</name>
<evidence type="ECO:0000313" key="2">
    <source>
        <dbReference type="Proteomes" id="UP000092993"/>
    </source>
</evidence>
<gene>
    <name evidence="1" type="ORF">A0H81_03217</name>
</gene>
<protein>
    <submittedName>
        <fullName evidence="1">Uncharacterized protein</fullName>
    </submittedName>
</protein>
<dbReference type="Proteomes" id="UP000092993">
    <property type="component" value="Unassembled WGS sequence"/>
</dbReference>
<keyword evidence="2" id="KW-1185">Reference proteome</keyword>
<reference evidence="1 2" key="1">
    <citation type="submission" date="2016-03" db="EMBL/GenBank/DDBJ databases">
        <title>Whole genome sequencing of Grifola frondosa 9006-11.</title>
        <authorList>
            <person name="Min B."/>
            <person name="Park H."/>
            <person name="Kim J.-G."/>
            <person name="Cho H."/>
            <person name="Oh Y.-L."/>
            <person name="Kong W.-S."/>
            <person name="Choi I.-G."/>
        </authorList>
    </citation>
    <scope>NUCLEOTIDE SEQUENCE [LARGE SCALE GENOMIC DNA]</scope>
    <source>
        <strain evidence="1 2">9006-11</strain>
    </source>
</reference>
<dbReference type="OrthoDB" id="7777654at2759"/>
<dbReference type="AlphaFoldDB" id="A0A1C7MH92"/>
<feature type="non-terminal residue" evidence="1">
    <location>
        <position position="107"/>
    </location>
</feature>
<dbReference type="Gene3D" id="1.10.10.1620">
    <property type="match status" value="1"/>
</dbReference>
<organism evidence="1 2">
    <name type="scientific">Grifola frondosa</name>
    <name type="common">Maitake</name>
    <name type="synonym">Polyporus frondosus</name>
    <dbReference type="NCBI Taxonomy" id="5627"/>
    <lineage>
        <taxon>Eukaryota</taxon>
        <taxon>Fungi</taxon>
        <taxon>Dikarya</taxon>
        <taxon>Basidiomycota</taxon>
        <taxon>Agaricomycotina</taxon>
        <taxon>Agaricomycetes</taxon>
        <taxon>Polyporales</taxon>
        <taxon>Grifolaceae</taxon>
        <taxon>Grifola</taxon>
    </lineage>
</organism>
<dbReference type="EMBL" id="LUGG01000003">
    <property type="protein sequence ID" value="OBZ76172.1"/>
    <property type="molecule type" value="Genomic_DNA"/>
</dbReference>
<accession>A0A1C7MH92</accession>
<comment type="caution">
    <text evidence="1">The sequence shown here is derived from an EMBL/GenBank/DDBJ whole genome shotgun (WGS) entry which is preliminary data.</text>
</comment>
<dbReference type="STRING" id="5627.A0A1C7MH92"/>
<sequence length="107" mass="11841">MFLENALDGCLVIMYTAGAPMSMHLARFLSQCRVSSATRMTKTATDGKFHIAGDAVSMHHGWVLYALNSAWRAVYNTLEGNPAAQVLLIERWGFLKKKIDSSNCPHP</sequence>
<evidence type="ECO:0000313" key="1">
    <source>
        <dbReference type="EMBL" id="OBZ76172.1"/>
    </source>
</evidence>